<gene>
    <name evidence="1" type="ORF">Pan161_33980</name>
</gene>
<protein>
    <submittedName>
        <fullName evidence="1">Uncharacterized protein</fullName>
    </submittedName>
</protein>
<evidence type="ECO:0000313" key="1">
    <source>
        <dbReference type="EMBL" id="QDT91735.1"/>
    </source>
</evidence>
<dbReference type="Proteomes" id="UP000316855">
    <property type="component" value="Chromosome"/>
</dbReference>
<proteinExistence type="predicted"/>
<organism evidence="1 2">
    <name type="scientific">Gimesia algae</name>
    <dbReference type="NCBI Taxonomy" id="2527971"/>
    <lineage>
        <taxon>Bacteria</taxon>
        <taxon>Pseudomonadati</taxon>
        <taxon>Planctomycetota</taxon>
        <taxon>Planctomycetia</taxon>
        <taxon>Planctomycetales</taxon>
        <taxon>Planctomycetaceae</taxon>
        <taxon>Gimesia</taxon>
    </lineage>
</organism>
<accession>A0A517VFD9</accession>
<sequence length="64" mass="6884">MVVLGSMNLSESLQVAHDTGAKRLLLPMASVGDIPIIPNELFAKFQTSFYSDPCDVAFKALGVE</sequence>
<dbReference type="AlphaFoldDB" id="A0A517VFD9"/>
<dbReference type="KEGG" id="gax:Pan161_33980"/>
<evidence type="ECO:0000313" key="2">
    <source>
        <dbReference type="Proteomes" id="UP000316855"/>
    </source>
</evidence>
<name>A0A517VFD9_9PLAN</name>
<keyword evidence="2" id="KW-1185">Reference proteome</keyword>
<reference evidence="1 2" key="1">
    <citation type="submission" date="2019-02" db="EMBL/GenBank/DDBJ databases">
        <title>Deep-cultivation of Planctomycetes and their phenomic and genomic characterization uncovers novel biology.</title>
        <authorList>
            <person name="Wiegand S."/>
            <person name="Jogler M."/>
            <person name="Boedeker C."/>
            <person name="Pinto D."/>
            <person name="Vollmers J."/>
            <person name="Rivas-Marin E."/>
            <person name="Kohn T."/>
            <person name="Peeters S.H."/>
            <person name="Heuer A."/>
            <person name="Rast P."/>
            <person name="Oberbeckmann S."/>
            <person name="Bunk B."/>
            <person name="Jeske O."/>
            <person name="Meyerdierks A."/>
            <person name="Storesund J.E."/>
            <person name="Kallscheuer N."/>
            <person name="Luecker S."/>
            <person name="Lage O.M."/>
            <person name="Pohl T."/>
            <person name="Merkel B.J."/>
            <person name="Hornburger P."/>
            <person name="Mueller R.-W."/>
            <person name="Bruemmer F."/>
            <person name="Labrenz M."/>
            <person name="Spormann A.M."/>
            <person name="Op den Camp H."/>
            <person name="Overmann J."/>
            <person name="Amann R."/>
            <person name="Jetten M.S.M."/>
            <person name="Mascher T."/>
            <person name="Medema M.H."/>
            <person name="Devos D.P."/>
            <person name="Kaster A.-K."/>
            <person name="Ovreas L."/>
            <person name="Rohde M."/>
            <person name="Galperin M.Y."/>
            <person name="Jogler C."/>
        </authorList>
    </citation>
    <scope>NUCLEOTIDE SEQUENCE [LARGE SCALE GENOMIC DNA]</scope>
    <source>
        <strain evidence="1 2">Pan161</strain>
    </source>
</reference>
<dbReference type="EMBL" id="CP036343">
    <property type="protein sequence ID" value="QDT91735.1"/>
    <property type="molecule type" value="Genomic_DNA"/>
</dbReference>
<dbReference type="OrthoDB" id="5297084at2"/>